<dbReference type="Gene3D" id="3.40.190.90">
    <property type="match status" value="1"/>
</dbReference>
<dbReference type="GO" id="GO:0046872">
    <property type="term" value="F:metal ion binding"/>
    <property type="evidence" value="ECO:0007669"/>
    <property type="project" value="UniProtKB-KW"/>
</dbReference>
<feature type="binding site" evidence="9">
    <location>
        <position position="215"/>
    </location>
    <ligand>
        <name>Mn(2+)</name>
        <dbReference type="ChEBI" id="CHEBI:29035"/>
        <label>2</label>
    </ligand>
</feature>
<evidence type="ECO:0000313" key="11">
    <source>
        <dbReference type="EMBL" id="KKY02777.1"/>
    </source>
</evidence>
<feature type="binding site" evidence="9">
    <location>
        <position position="87"/>
    </location>
    <ligand>
        <name>Mn(2+)</name>
        <dbReference type="ChEBI" id="CHEBI:29035"/>
        <label>2</label>
    </ligand>
</feature>
<keyword evidence="3 9" id="KW-0479">Metal-binding</keyword>
<dbReference type="AlphaFoldDB" id="A0A0M3DMY3"/>
<evidence type="ECO:0000256" key="8">
    <source>
        <dbReference type="PIRNR" id="PIRNR004532"/>
    </source>
</evidence>
<comment type="similarity">
    <text evidence="2 8">Belongs to the FBPase class 2 family.</text>
</comment>
<feature type="binding site" evidence="10">
    <location>
        <position position="212"/>
    </location>
    <ligand>
        <name>substrate</name>
    </ligand>
</feature>
<dbReference type="SUPFAM" id="SSF56655">
    <property type="entry name" value="Carbohydrate phosphatase"/>
    <property type="match status" value="1"/>
</dbReference>
<comment type="cofactor">
    <cofactor evidence="9">
        <name>Mn(2+)</name>
        <dbReference type="ChEBI" id="CHEBI:29035"/>
    </cofactor>
</comment>
<feature type="binding site" evidence="9">
    <location>
        <position position="57"/>
    </location>
    <ligand>
        <name>Mn(2+)</name>
        <dbReference type="ChEBI" id="CHEBI:29035"/>
        <label>1</label>
    </ligand>
</feature>
<feature type="binding site" evidence="9">
    <location>
        <position position="33"/>
    </location>
    <ligand>
        <name>Mn(2+)</name>
        <dbReference type="ChEBI" id="CHEBI:29035"/>
        <label>1</label>
    </ligand>
</feature>
<proteinExistence type="inferred from homology"/>
<dbReference type="PIRSF" id="PIRSF004532">
    <property type="entry name" value="GlpX"/>
    <property type="match status" value="1"/>
</dbReference>
<feature type="binding site" evidence="10">
    <location>
        <begin position="90"/>
        <end position="92"/>
    </location>
    <ligand>
        <name>substrate</name>
    </ligand>
</feature>
<dbReference type="GO" id="GO:0030388">
    <property type="term" value="P:fructose 1,6-bisphosphate metabolic process"/>
    <property type="evidence" value="ECO:0007669"/>
    <property type="project" value="TreeGrafter"/>
</dbReference>
<comment type="caution">
    <text evidence="11">The sequence shown here is derived from an EMBL/GenBank/DDBJ whole genome shotgun (WGS) entry which is preliminary data.</text>
</comment>
<dbReference type="EMBL" id="LBBT01000021">
    <property type="protein sequence ID" value="KKY02777.1"/>
    <property type="molecule type" value="Genomic_DNA"/>
</dbReference>
<organism evidence="11 12">
    <name type="scientific">Paraclostridium benzoelyticum</name>
    <dbReference type="NCBI Taxonomy" id="1629550"/>
    <lineage>
        <taxon>Bacteria</taxon>
        <taxon>Bacillati</taxon>
        <taxon>Bacillota</taxon>
        <taxon>Clostridia</taxon>
        <taxon>Peptostreptococcales</taxon>
        <taxon>Peptostreptococcaceae</taxon>
        <taxon>Paraclostridium</taxon>
    </lineage>
</organism>
<feature type="binding site" evidence="10">
    <location>
        <begin position="166"/>
        <end position="168"/>
    </location>
    <ligand>
        <name>substrate</name>
    </ligand>
</feature>
<dbReference type="PANTHER" id="PTHR30447:SF0">
    <property type="entry name" value="FRUCTOSE-1,6-BISPHOSPHATASE 1 CLASS 2-RELATED"/>
    <property type="match status" value="1"/>
</dbReference>
<reference evidence="11 12" key="1">
    <citation type="submission" date="2015-04" db="EMBL/GenBank/DDBJ databases">
        <title>Microcin producing Clostridium sp. JC272T.</title>
        <authorList>
            <person name="Jyothsna T."/>
            <person name="Sasikala C."/>
            <person name="Ramana C."/>
        </authorList>
    </citation>
    <scope>NUCLEOTIDE SEQUENCE [LARGE SCALE GENOMIC DNA]</scope>
    <source>
        <strain evidence="11 12">JC272</strain>
    </source>
</reference>
<dbReference type="GO" id="GO:0006094">
    <property type="term" value="P:gluconeogenesis"/>
    <property type="evidence" value="ECO:0007669"/>
    <property type="project" value="InterPro"/>
</dbReference>
<dbReference type="GO" id="GO:0005829">
    <property type="term" value="C:cytosol"/>
    <property type="evidence" value="ECO:0007669"/>
    <property type="project" value="TreeGrafter"/>
</dbReference>
<dbReference type="PANTHER" id="PTHR30447">
    <property type="entry name" value="FRUCTOSE-1,6-BISPHOSPHATASE CLASS 2"/>
    <property type="match status" value="1"/>
</dbReference>
<evidence type="ECO:0000256" key="7">
    <source>
        <dbReference type="ARBA" id="ARBA00024331"/>
    </source>
</evidence>
<dbReference type="Gene3D" id="3.30.540.10">
    <property type="entry name" value="Fructose-1,6-Bisphosphatase, subunit A, domain 1"/>
    <property type="match status" value="1"/>
</dbReference>
<evidence type="ECO:0000313" key="12">
    <source>
        <dbReference type="Proteomes" id="UP000034407"/>
    </source>
</evidence>
<comment type="catalytic activity">
    <reaction evidence="1">
        <text>beta-D-fructose 1,6-bisphosphate + H2O = beta-D-fructose 6-phosphate + phosphate</text>
        <dbReference type="Rhea" id="RHEA:11064"/>
        <dbReference type="ChEBI" id="CHEBI:15377"/>
        <dbReference type="ChEBI" id="CHEBI:32966"/>
        <dbReference type="ChEBI" id="CHEBI:43474"/>
        <dbReference type="ChEBI" id="CHEBI:57634"/>
        <dbReference type="EC" id="3.1.3.11"/>
    </reaction>
</comment>
<sequence>MDRNLALELVRVTEAAALVSSQFMGRGDKNGADGAAVEAMRRAFETVKVDGEVVIGEGELDEAPMLYIGEKVGMATDDSMKVDIAVDPLDGTTLIAKGLPNVISVIAMGKKGSLLKAPDTYMKKIIVGPKAKGCIDLNASVEENIKNVAKALNKKTTEMTIIVQDRERHDYIFEAARKLGTRIKMFGDGDVAAGIATCFEDTGIDMLMGIGGGPEGVITAAAIKCMGGDMQAQIYPLSEQERIRCHEMGLTDEDISKILSLEDLAQGDELFFAATGITDGDLLKGVVSLGNNRITTNSVVMRAKTGTIRFVDAIHSVDKNDILTDLMGKYSI</sequence>
<feature type="binding site" evidence="10">
    <location>
        <position position="121"/>
    </location>
    <ligand>
        <name>substrate</name>
    </ligand>
</feature>
<gene>
    <name evidence="11" type="ORF">VN21_01140</name>
</gene>
<dbReference type="Pfam" id="PF03320">
    <property type="entry name" value="FBPase_glpX"/>
    <property type="match status" value="1"/>
</dbReference>
<name>A0A0M3DMY3_9FIRM</name>
<dbReference type="GO" id="GO:0042132">
    <property type="term" value="F:fructose 1,6-bisphosphate 1-phosphatase activity"/>
    <property type="evidence" value="ECO:0007669"/>
    <property type="project" value="UniProtKB-EC"/>
</dbReference>
<evidence type="ECO:0000256" key="10">
    <source>
        <dbReference type="PIRSR" id="PIRSR004532-2"/>
    </source>
</evidence>
<comment type="pathway">
    <text evidence="7">Carbohydrate biosynthesis.</text>
</comment>
<dbReference type="CDD" id="cd01516">
    <property type="entry name" value="FBPase_glpX"/>
    <property type="match status" value="1"/>
</dbReference>
<feature type="binding site" evidence="10">
    <location>
        <begin position="188"/>
        <end position="190"/>
    </location>
    <ligand>
        <name>substrate</name>
    </ligand>
</feature>
<dbReference type="NCBIfam" id="TIGR00330">
    <property type="entry name" value="glpX"/>
    <property type="match status" value="1"/>
</dbReference>
<evidence type="ECO:0000256" key="5">
    <source>
        <dbReference type="ARBA" id="ARBA00023211"/>
    </source>
</evidence>
<dbReference type="GO" id="GO:0006071">
    <property type="term" value="P:glycerol metabolic process"/>
    <property type="evidence" value="ECO:0007669"/>
    <property type="project" value="InterPro"/>
</dbReference>
<evidence type="ECO:0000256" key="4">
    <source>
        <dbReference type="ARBA" id="ARBA00022801"/>
    </source>
</evidence>
<dbReference type="OrthoDB" id="9779353at2"/>
<evidence type="ECO:0000256" key="1">
    <source>
        <dbReference type="ARBA" id="ARBA00001273"/>
    </source>
</evidence>
<dbReference type="RefSeq" id="WP_046821646.1">
    <property type="nucleotide sequence ID" value="NZ_JBCLWQ010000002.1"/>
</dbReference>
<dbReference type="PATRIC" id="fig|1629550.3.peg.186"/>
<keyword evidence="6 8" id="KW-0119">Carbohydrate metabolism</keyword>
<evidence type="ECO:0000256" key="2">
    <source>
        <dbReference type="ARBA" id="ARBA00008989"/>
    </source>
</evidence>
<feature type="binding site" evidence="9">
    <location>
        <position position="90"/>
    </location>
    <ligand>
        <name>Mn(2+)</name>
        <dbReference type="ChEBI" id="CHEBI:29035"/>
        <label>2</label>
    </ligand>
</feature>
<accession>A0A0M3DMY3</accession>
<keyword evidence="12" id="KW-1185">Reference proteome</keyword>
<dbReference type="Proteomes" id="UP000034407">
    <property type="component" value="Unassembled WGS sequence"/>
</dbReference>
<keyword evidence="5 9" id="KW-0464">Manganese</keyword>
<evidence type="ECO:0000256" key="6">
    <source>
        <dbReference type="ARBA" id="ARBA00023277"/>
    </source>
</evidence>
<protein>
    <recommendedName>
        <fullName evidence="8">Fructose-1,6-bisphosphatase</fullName>
    </recommendedName>
</protein>
<dbReference type="InterPro" id="IPR004464">
    <property type="entry name" value="FBPase_class-2/SBPase"/>
</dbReference>
<evidence type="ECO:0000256" key="9">
    <source>
        <dbReference type="PIRSR" id="PIRSR004532-1"/>
    </source>
</evidence>
<evidence type="ECO:0000256" key="3">
    <source>
        <dbReference type="ARBA" id="ARBA00022723"/>
    </source>
</evidence>
<keyword evidence="4" id="KW-0378">Hydrolase</keyword>
<dbReference type="FunFam" id="3.40.190.90:FF:000001">
    <property type="entry name" value="Fructose-1,6-bisphosphatase"/>
    <property type="match status" value="1"/>
</dbReference>